<evidence type="ECO:0000313" key="1">
    <source>
        <dbReference type="EMBL" id="PIC52341.1"/>
    </source>
</evidence>
<proteinExistence type="predicted"/>
<evidence type="ECO:0000313" key="2">
    <source>
        <dbReference type="Proteomes" id="UP000230233"/>
    </source>
</evidence>
<keyword evidence="2" id="KW-1185">Reference proteome</keyword>
<dbReference type="Proteomes" id="UP000230233">
    <property type="component" value="Chromosome I"/>
</dbReference>
<gene>
    <name evidence="1" type="primary">Cnig_chr_I.g2489</name>
    <name evidence="1" type="ORF">B9Z55_002489</name>
</gene>
<dbReference type="EMBL" id="PDUG01000001">
    <property type="protein sequence ID" value="PIC52341.1"/>
    <property type="molecule type" value="Genomic_DNA"/>
</dbReference>
<reference evidence="2" key="1">
    <citation type="submission" date="2017-10" db="EMBL/GenBank/DDBJ databases">
        <title>Rapid genome shrinkage in a self-fertile nematode reveals novel sperm competition proteins.</title>
        <authorList>
            <person name="Yin D."/>
            <person name="Schwarz E.M."/>
            <person name="Thomas C.G."/>
            <person name="Felde R.L."/>
            <person name="Korf I.F."/>
            <person name="Cutter A.D."/>
            <person name="Schartner C.M."/>
            <person name="Ralston E.J."/>
            <person name="Meyer B.J."/>
            <person name="Haag E.S."/>
        </authorList>
    </citation>
    <scope>NUCLEOTIDE SEQUENCE [LARGE SCALE GENOMIC DNA]</scope>
    <source>
        <strain evidence="2">JU1422</strain>
    </source>
</reference>
<accession>A0A2G5VL00</accession>
<name>A0A2G5VL00_9PELO</name>
<dbReference type="AlphaFoldDB" id="A0A2G5VL00"/>
<sequence>MITAARGEGECERTHIIDQLVLIYTDIPSSTWGVSHRLQTTFWVHLCYCFDQKFGAFFFFFCQQHDSTLFNRFIISKPNVLQLHMILLRRLLATSSSHGIPKRSIFFSRVPDSELVYHNANTTNSGGEVSKHVIFLVQKIEAVEEKRRWPKVPHRQLP</sequence>
<organism evidence="1 2">
    <name type="scientific">Caenorhabditis nigoni</name>
    <dbReference type="NCBI Taxonomy" id="1611254"/>
    <lineage>
        <taxon>Eukaryota</taxon>
        <taxon>Metazoa</taxon>
        <taxon>Ecdysozoa</taxon>
        <taxon>Nematoda</taxon>
        <taxon>Chromadorea</taxon>
        <taxon>Rhabditida</taxon>
        <taxon>Rhabditina</taxon>
        <taxon>Rhabditomorpha</taxon>
        <taxon>Rhabditoidea</taxon>
        <taxon>Rhabditidae</taxon>
        <taxon>Peloderinae</taxon>
        <taxon>Caenorhabditis</taxon>
    </lineage>
</organism>
<protein>
    <submittedName>
        <fullName evidence="1">Uncharacterized protein</fullName>
    </submittedName>
</protein>
<comment type="caution">
    <text evidence="1">The sequence shown here is derived from an EMBL/GenBank/DDBJ whole genome shotgun (WGS) entry which is preliminary data.</text>
</comment>